<sequence length="126" mass="14730">MSKYYQFNRETGDLVEVYDSLQRAQAPAIHLDEIPPTEHPATGKIFTSRAKFDAETIAAGCVPVHGNDKPVKRWETNAQREEREYRQFEDNFERAWYDLEYKRVPQFRTNPEALKLWKAIHGDGDS</sequence>
<evidence type="ECO:0000313" key="1">
    <source>
        <dbReference type="EMBL" id="CAB4136998.1"/>
    </source>
</evidence>
<accession>A0A6J5LRN9</accession>
<reference evidence="1" key="1">
    <citation type="submission" date="2020-04" db="EMBL/GenBank/DDBJ databases">
        <authorList>
            <person name="Chiriac C."/>
            <person name="Salcher M."/>
            <person name="Ghai R."/>
            <person name="Kavagutti S V."/>
        </authorList>
    </citation>
    <scope>NUCLEOTIDE SEQUENCE</scope>
</reference>
<protein>
    <submittedName>
        <fullName evidence="1">Uncharacterized protein</fullName>
    </submittedName>
</protein>
<organism evidence="1">
    <name type="scientific">uncultured Caudovirales phage</name>
    <dbReference type="NCBI Taxonomy" id="2100421"/>
    <lineage>
        <taxon>Viruses</taxon>
        <taxon>Duplodnaviria</taxon>
        <taxon>Heunggongvirae</taxon>
        <taxon>Uroviricota</taxon>
        <taxon>Caudoviricetes</taxon>
        <taxon>Peduoviridae</taxon>
        <taxon>Maltschvirus</taxon>
        <taxon>Maltschvirus maltsch</taxon>
    </lineage>
</organism>
<dbReference type="EMBL" id="LR796328">
    <property type="protein sequence ID" value="CAB4136998.1"/>
    <property type="molecule type" value="Genomic_DNA"/>
</dbReference>
<name>A0A6J5LRN9_9CAUD</name>
<gene>
    <name evidence="1" type="ORF">UFOVP313_44</name>
</gene>
<proteinExistence type="predicted"/>